<protein>
    <submittedName>
        <fullName evidence="1">Uncharacterized protein</fullName>
    </submittedName>
</protein>
<gene>
    <name evidence="1" type="ORF">SVIM_LOCUS79276</name>
</gene>
<evidence type="ECO:0000313" key="1">
    <source>
        <dbReference type="EMBL" id="VFU27167.1"/>
    </source>
</evidence>
<name>A0A6N2KG59_SALVM</name>
<dbReference type="AlphaFoldDB" id="A0A6N2KG59"/>
<sequence length="80" mass="9076">MAQNFQGFQFAIPYAFYSNPVILLLVQGWQKLCQLVSCHSLPGRFPVQFLQGPDEAALTTSIPDLHCFSNIIWRLHVALQ</sequence>
<dbReference type="EMBL" id="CAADRP010000336">
    <property type="protein sequence ID" value="VFU27167.1"/>
    <property type="molecule type" value="Genomic_DNA"/>
</dbReference>
<proteinExistence type="predicted"/>
<accession>A0A6N2KG59</accession>
<organism evidence="1">
    <name type="scientific">Salix viminalis</name>
    <name type="common">Common osier</name>
    <name type="synonym">Basket willow</name>
    <dbReference type="NCBI Taxonomy" id="40686"/>
    <lineage>
        <taxon>Eukaryota</taxon>
        <taxon>Viridiplantae</taxon>
        <taxon>Streptophyta</taxon>
        <taxon>Embryophyta</taxon>
        <taxon>Tracheophyta</taxon>
        <taxon>Spermatophyta</taxon>
        <taxon>Magnoliopsida</taxon>
        <taxon>eudicotyledons</taxon>
        <taxon>Gunneridae</taxon>
        <taxon>Pentapetalae</taxon>
        <taxon>rosids</taxon>
        <taxon>fabids</taxon>
        <taxon>Malpighiales</taxon>
        <taxon>Salicaceae</taxon>
        <taxon>Saliceae</taxon>
        <taxon>Salix</taxon>
    </lineage>
</organism>
<reference evidence="1" key="1">
    <citation type="submission" date="2019-03" db="EMBL/GenBank/DDBJ databases">
        <authorList>
            <person name="Mank J."/>
            <person name="Almeida P."/>
        </authorList>
    </citation>
    <scope>NUCLEOTIDE SEQUENCE</scope>
    <source>
        <strain evidence="1">78183</strain>
    </source>
</reference>